<evidence type="ECO:0000256" key="1">
    <source>
        <dbReference type="ARBA" id="ARBA00010199"/>
    </source>
</evidence>
<evidence type="ECO:0000313" key="3">
    <source>
        <dbReference type="EMBL" id="MBX50877.1"/>
    </source>
</evidence>
<dbReference type="AlphaFoldDB" id="A0A2P2P857"/>
<name>A0A2P2P857_RHIMU</name>
<feature type="transmembrane region" description="Helical" evidence="2">
    <location>
        <begin position="20"/>
        <end position="42"/>
    </location>
</feature>
<dbReference type="GO" id="GO:0016020">
    <property type="term" value="C:membrane"/>
    <property type="evidence" value="ECO:0007669"/>
    <property type="project" value="InterPro"/>
</dbReference>
<keyword evidence="2" id="KW-1133">Transmembrane helix</keyword>
<accession>A0A2P2P857</accession>
<proteinExistence type="inferred from homology"/>
<protein>
    <submittedName>
        <fullName evidence="3">Uncharacterized protein</fullName>
    </submittedName>
</protein>
<keyword evidence="2" id="KW-0812">Transmembrane</keyword>
<organism evidence="3">
    <name type="scientific">Rhizophora mucronata</name>
    <name type="common">Asiatic mangrove</name>
    <dbReference type="NCBI Taxonomy" id="61149"/>
    <lineage>
        <taxon>Eukaryota</taxon>
        <taxon>Viridiplantae</taxon>
        <taxon>Streptophyta</taxon>
        <taxon>Embryophyta</taxon>
        <taxon>Tracheophyta</taxon>
        <taxon>Spermatophyta</taxon>
        <taxon>Magnoliopsida</taxon>
        <taxon>eudicotyledons</taxon>
        <taxon>Gunneridae</taxon>
        <taxon>Pentapetalae</taxon>
        <taxon>rosids</taxon>
        <taxon>fabids</taxon>
        <taxon>Malpighiales</taxon>
        <taxon>Rhizophoraceae</taxon>
        <taxon>Rhizophora</taxon>
    </lineage>
</organism>
<dbReference type="GO" id="GO:0042910">
    <property type="term" value="F:xenobiotic transmembrane transporter activity"/>
    <property type="evidence" value="ECO:0007669"/>
    <property type="project" value="InterPro"/>
</dbReference>
<comment type="similarity">
    <text evidence="1">Belongs to the multi antimicrobial extrusion (MATE) (TC 2.A.66.1) family.</text>
</comment>
<reference evidence="3" key="1">
    <citation type="submission" date="2018-02" db="EMBL/GenBank/DDBJ databases">
        <title>Rhizophora mucronata_Transcriptome.</title>
        <authorList>
            <person name="Meera S.P."/>
            <person name="Sreeshan A."/>
            <person name="Augustine A."/>
        </authorList>
    </citation>
    <scope>NUCLEOTIDE SEQUENCE</scope>
    <source>
        <tissue evidence="3">Leaf</tissue>
    </source>
</reference>
<dbReference type="PANTHER" id="PTHR11206">
    <property type="entry name" value="MULTIDRUG RESISTANCE PROTEIN"/>
    <property type="match status" value="1"/>
</dbReference>
<sequence length="133" mass="14845">MFNYFVVVYHLLCEKLTREFVHLVCGFTITYLHYSVPYGFGATVSTRVSNEPGAGNPEAGKMAVRAMMVLSLAELVVIASVLFSIRRILRGNIFRRQKEIGDHLANMAAFFCLSVIMDSLQTVLSGNLIKHLS</sequence>
<dbReference type="InterPro" id="IPR002528">
    <property type="entry name" value="MATE_fam"/>
</dbReference>
<dbReference type="Pfam" id="PF01554">
    <property type="entry name" value="MatE"/>
    <property type="match status" value="1"/>
</dbReference>
<dbReference type="GO" id="GO:0015297">
    <property type="term" value="F:antiporter activity"/>
    <property type="evidence" value="ECO:0007669"/>
    <property type="project" value="InterPro"/>
</dbReference>
<dbReference type="EMBL" id="GGEC01070393">
    <property type="protein sequence ID" value="MBX50877.1"/>
    <property type="molecule type" value="Transcribed_RNA"/>
</dbReference>
<keyword evidence="2" id="KW-0472">Membrane</keyword>
<evidence type="ECO:0000256" key="2">
    <source>
        <dbReference type="SAM" id="Phobius"/>
    </source>
</evidence>
<feature type="transmembrane region" description="Helical" evidence="2">
    <location>
        <begin position="104"/>
        <end position="124"/>
    </location>
</feature>
<feature type="transmembrane region" description="Helical" evidence="2">
    <location>
        <begin position="62"/>
        <end position="83"/>
    </location>
</feature>